<feature type="coiled-coil region" evidence="7">
    <location>
        <begin position="293"/>
        <end position="367"/>
    </location>
</feature>
<dbReference type="PANTHER" id="PTHR23337">
    <property type="entry name" value="ZINC FINGER CW-TYPE COILED-COIL DOMAIN PROTEIN 1"/>
    <property type="match status" value="1"/>
</dbReference>
<dbReference type="Pfam" id="PF13589">
    <property type="entry name" value="HATPase_c_3"/>
    <property type="match status" value="1"/>
</dbReference>
<feature type="compositionally biased region" description="Low complexity" evidence="8">
    <location>
        <begin position="663"/>
        <end position="681"/>
    </location>
</feature>
<sequence length="1129" mass="128405">MALSGYQGLSRAGLTFDFLHSTSTSHDFLFGAMAELLDNSRDARATRMDIFTVKDENVRGGFQLCFLDNGEGMSPEKASSVILFGESSKRGSEGQYIGQYGNGLKSGAMRVGRDFILFTKQGQTMTCLMMSRTFLEEEQIKEVIVPMPSFDSRNRRPLAKTVEEKARHQVEMEVIYRYSPFNNDEDFFEQFERIRTNSGTLVIIYHVKLRDNGQPELDIMSQPNDILTAGTPLTEDEDDFISPERRSLRSYASILYSEPRMKIFVQGQRVQSKVLTHLMYKPKMYEFTSYRFKKRSEEAAAKAMEDAKKAENIAREAQSTARELEIKRKDAKSKEARIAVRQAQIKAEQLQAEANMKKELAEGKKKALKGPKTVQFYFGMNLENRSQEGVFIFNRCRLIKMYETLDLQREDSLLYRGIVGMVEVPSIVLEPTSNKQDFADRMEYRFLRKIMKDHMIQYWKDINIEKQGVKKFWESYGYTSPHFHYHPSTDPKYIRKRIMDVPLVVQCDNCLKWRILPFSNSYVGHHFDYWECNMNTVASHRSCNAPEQKLNIPCKVLKKETKSDEARKQKLEAEIKKKQEMLNKMTPTSSKIGSKSRKRRSPSPSPSPPSSPEPPRRSSKVQRKAASPKKPSMRSPPPKPVAKTKPVGKAKPVVKTSKPVGKASPVVQKAASPAPAVKKSALFSAPIKRAAATKTTPTSKTAKKPKLSSASESTEASSSEAENEKPAEVEKPVETEKPVEIEKPPEIEKPVETTPAPTETEEVETTPQPAKESEVESKETGEISQDTEESSMDLDNSDGVEVGIDMLGERVEAFINGRWNAGVVVKVKKKNTSGEKWRVKFDRNKQDRFDKWYDNDSKELRLPPKEPEVEGLKVDGVEVIKAKKVEENETNEAEPSPEDKEEPLPPTTEGKTSKGKPTESIKPMQRETPVTEPAPSEKTAPSKEEQQAQEQVKELQESQQKLLQEQTNTKDELEKLKTAYKKLEEEQEETKKTLAKAQKDAEKGDTLNKICEGYRKCLRYFLPPSWPMTKTQIGKLTPEELVTFDLNGVFEHYEKNLRELVGGYHTRAESKEREAQEMEKKLHNVRRMVAQLLRTMTDTQDDLLPANQEGDEVDEILAVCLKEATQSSQ</sequence>
<dbReference type="Proteomes" id="UP001152320">
    <property type="component" value="Chromosome 4"/>
</dbReference>
<evidence type="ECO:0000256" key="1">
    <source>
        <dbReference type="ARBA" id="ARBA00004123"/>
    </source>
</evidence>
<dbReference type="PROSITE" id="PS51050">
    <property type="entry name" value="ZF_CW"/>
    <property type="match status" value="1"/>
</dbReference>
<dbReference type="Pfam" id="PF07496">
    <property type="entry name" value="zf-CW"/>
    <property type="match status" value="1"/>
</dbReference>
<dbReference type="Gene3D" id="3.30.40.100">
    <property type="match status" value="1"/>
</dbReference>
<feature type="region of interest" description="Disordered" evidence="8">
    <location>
        <begin position="856"/>
        <end position="970"/>
    </location>
</feature>
<feature type="coiled-coil region" evidence="7">
    <location>
        <begin position="1068"/>
        <end position="1095"/>
    </location>
</feature>
<proteinExistence type="predicted"/>
<keyword evidence="4" id="KW-0862">Zinc</keyword>
<feature type="compositionally biased region" description="Basic residues" evidence="8">
    <location>
        <begin position="617"/>
        <end position="627"/>
    </location>
</feature>
<dbReference type="InterPro" id="IPR041006">
    <property type="entry name" value="Morc_S5"/>
</dbReference>
<dbReference type="GO" id="GO:0005634">
    <property type="term" value="C:nucleus"/>
    <property type="evidence" value="ECO:0007669"/>
    <property type="project" value="UniProtKB-SubCell"/>
</dbReference>
<evidence type="ECO:0000256" key="4">
    <source>
        <dbReference type="ARBA" id="ARBA00022833"/>
    </source>
</evidence>
<reference evidence="10" key="1">
    <citation type="submission" date="2021-10" db="EMBL/GenBank/DDBJ databases">
        <title>Tropical sea cucumber genome reveals ecological adaptation and Cuvierian tubules defense mechanism.</title>
        <authorList>
            <person name="Chen T."/>
        </authorList>
    </citation>
    <scope>NUCLEOTIDE SEQUENCE</scope>
    <source>
        <strain evidence="10">Nanhai2018</strain>
        <tissue evidence="10">Muscle</tissue>
    </source>
</reference>
<protein>
    <submittedName>
        <fullName evidence="10">MORC family CW-type zinc finger protein 2</fullName>
    </submittedName>
</protein>
<dbReference type="Pfam" id="PF23327">
    <property type="entry name" value="Chromo_MORC2_6th"/>
    <property type="match status" value="1"/>
</dbReference>
<dbReference type="EMBL" id="JAIZAY010000004">
    <property type="protein sequence ID" value="KAJ8044082.1"/>
    <property type="molecule type" value="Genomic_DNA"/>
</dbReference>
<keyword evidence="3" id="KW-0863">Zinc-finger</keyword>
<dbReference type="InterPro" id="IPR056360">
    <property type="entry name" value="Chromo_MORC2_6th"/>
</dbReference>
<evidence type="ECO:0000256" key="3">
    <source>
        <dbReference type="ARBA" id="ARBA00022771"/>
    </source>
</evidence>
<feature type="domain" description="CW-type" evidence="9">
    <location>
        <begin position="498"/>
        <end position="551"/>
    </location>
</feature>
<feature type="compositionally biased region" description="Pro residues" evidence="8">
    <location>
        <begin position="603"/>
        <end position="613"/>
    </location>
</feature>
<feature type="compositionally biased region" description="Low complexity" evidence="8">
    <location>
        <begin position="957"/>
        <end position="966"/>
    </location>
</feature>
<feature type="compositionally biased region" description="Basic and acidic residues" evidence="8">
    <location>
        <begin position="771"/>
        <end position="781"/>
    </location>
</feature>
<organism evidence="10 11">
    <name type="scientific">Holothuria leucospilota</name>
    <name type="common">Black long sea cucumber</name>
    <name type="synonym">Mertensiothuria leucospilota</name>
    <dbReference type="NCBI Taxonomy" id="206669"/>
    <lineage>
        <taxon>Eukaryota</taxon>
        <taxon>Metazoa</taxon>
        <taxon>Echinodermata</taxon>
        <taxon>Eleutherozoa</taxon>
        <taxon>Echinozoa</taxon>
        <taxon>Holothuroidea</taxon>
        <taxon>Aspidochirotacea</taxon>
        <taxon>Aspidochirotida</taxon>
        <taxon>Holothuriidae</taxon>
        <taxon>Holothuria</taxon>
    </lineage>
</organism>
<gene>
    <name evidence="10" type="ORF">HOLleu_11446</name>
</gene>
<name>A0A9Q1HCB4_HOLLE</name>
<evidence type="ECO:0000256" key="8">
    <source>
        <dbReference type="SAM" id="MobiDB-lite"/>
    </source>
</evidence>
<evidence type="ECO:0000256" key="2">
    <source>
        <dbReference type="ARBA" id="ARBA00022723"/>
    </source>
</evidence>
<feature type="compositionally biased region" description="Low complexity" evidence="8">
    <location>
        <begin position="690"/>
        <end position="700"/>
    </location>
</feature>
<keyword evidence="11" id="KW-1185">Reference proteome</keyword>
<evidence type="ECO:0000256" key="7">
    <source>
        <dbReference type="SAM" id="Coils"/>
    </source>
</evidence>
<feature type="compositionally biased region" description="Acidic residues" evidence="8">
    <location>
        <begin position="785"/>
        <end position="798"/>
    </location>
</feature>
<accession>A0A9Q1HCB4</accession>
<dbReference type="OrthoDB" id="10251809at2759"/>
<keyword evidence="5 7" id="KW-0175">Coiled coil</keyword>
<dbReference type="SUPFAM" id="SSF55874">
    <property type="entry name" value="ATPase domain of HSP90 chaperone/DNA topoisomerase II/histidine kinase"/>
    <property type="match status" value="1"/>
</dbReference>
<evidence type="ECO:0000259" key="9">
    <source>
        <dbReference type="PROSITE" id="PS51050"/>
    </source>
</evidence>
<dbReference type="InterPro" id="IPR036890">
    <property type="entry name" value="HATPase_C_sf"/>
</dbReference>
<keyword evidence="6" id="KW-0539">Nucleus</keyword>
<dbReference type="InterPro" id="IPR011124">
    <property type="entry name" value="Znf_CW"/>
</dbReference>
<dbReference type="Pfam" id="PF17942">
    <property type="entry name" value="Morc6_S5"/>
    <property type="match status" value="1"/>
</dbReference>
<dbReference type="GO" id="GO:0008270">
    <property type="term" value="F:zinc ion binding"/>
    <property type="evidence" value="ECO:0007669"/>
    <property type="project" value="UniProtKB-KW"/>
</dbReference>
<dbReference type="AlphaFoldDB" id="A0A9Q1HCB4"/>
<dbReference type="CDD" id="cd16931">
    <property type="entry name" value="HATPase_MORC-like"/>
    <property type="match status" value="1"/>
</dbReference>
<feature type="compositionally biased region" description="Low complexity" evidence="8">
    <location>
        <begin position="707"/>
        <end position="720"/>
    </location>
</feature>
<comment type="subcellular location">
    <subcellularLocation>
        <location evidence="1">Nucleus</location>
    </subcellularLocation>
</comment>
<evidence type="ECO:0000313" key="11">
    <source>
        <dbReference type="Proteomes" id="UP001152320"/>
    </source>
</evidence>
<comment type="caution">
    <text evidence="10">The sequence shown here is derived from an EMBL/GenBank/DDBJ whole genome shotgun (WGS) entry which is preliminary data.</text>
</comment>
<feature type="compositionally biased region" description="Acidic residues" evidence="8">
    <location>
        <begin position="888"/>
        <end position="901"/>
    </location>
</feature>
<feature type="compositionally biased region" description="Low complexity" evidence="8">
    <location>
        <begin position="641"/>
        <end position="656"/>
    </location>
</feature>
<feature type="compositionally biased region" description="Basic and acidic residues" evidence="8">
    <location>
        <begin position="940"/>
        <end position="956"/>
    </location>
</feature>
<dbReference type="PANTHER" id="PTHR23337:SF3">
    <property type="entry name" value="MORC FAMILY CW-TYPE ZINC FINGER 2"/>
    <property type="match status" value="1"/>
</dbReference>
<evidence type="ECO:0000313" key="10">
    <source>
        <dbReference type="EMBL" id="KAJ8044082.1"/>
    </source>
</evidence>
<keyword evidence="2" id="KW-0479">Metal-binding</keyword>
<feature type="compositionally biased region" description="Basic and acidic residues" evidence="8">
    <location>
        <begin position="856"/>
        <end position="887"/>
    </location>
</feature>
<feature type="compositionally biased region" description="Basic and acidic residues" evidence="8">
    <location>
        <begin position="722"/>
        <end position="751"/>
    </location>
</feature>
<evidence type="ECO:0000256" key="5">
    <source>
        <dbReference type="ARBA" id="ARBA00023054"/>
    </source>
</evidence>
<evidence type="ECO:0000256" key="6">
    <source>
        <dbReference type="ARBA" id="ARBA00023242"/>
    </source>
</evidence>
<feature type="region of interest" description="Disordered" evidence="8">
    <location>
        <begin position="578"/>
        <end position="799"/>
    </location>
</feature>
<dbReference type="Gene3D" id="3.30.565.10">
    <property type="entry name" value="Histidine kinase-like ATPase, C-terminal domain"/>
    <property type="match status" value="1"/>
</dbReference>